<dbReference type="EMBL" id="NXNG01000001">
    <property type="protein sequence ID" value="PWT28751.1"/>
    <property type="molecule type" value="Genomic_DNA"/>
</dbReference>
<keyword evidence="3" id="KW-1185">Reference proteome</keyword>
<feature type="transmembrane region" description="Helical" evidence="1">
    <location>
        <begin position="79"/>
        <end position="100"/>
    </location>
</feature>
<accession>A0A317G6M7</accession>
<organism evidence="2 3">
    <name type="scientific">Butyrivibrio fibrisolvens</name>
    <dbReference type="NCBI Taxonomy" id="831"/>
    <lineage>
        <taxon>Bacteria</taxon>
        <taxon>Bacillati</taxon>
        <taxon>Bacillota</taxon>
        <taxon>Clostridia</taxon>
        <taxon>Lachnospirales</taxon>
        <taxon>Lachnospiraceae</taxon>
        <taxon>Butyrivibrio</taxon>
    </lineage>
</organism>
<evidence type="ECO:0000313" key="2">
    <source>
        <dbReference type="EMBL" id="PWT28751.1"/>
    </source>
</evidence>
<feature type="transmembrane region" description="Helical" evidence="1">
    <location>
        <begin position="106"/>
        <end position="128"/>
    </location>
</feature>
<reference evidence="2 3" key="1">
    <citation type="submission" date="2017-09" db="EMBL/GenBank/DDBJ databases">
        <title>High-quality draft genome sequence of Butyrivibrio fibrisolvens INBov1, isolated from cow rumen.</title>
        <authorList>
            <person name="Rodriguez Hernaez J."/>
            <person name="Rivarola M."/>
            <person name="Paniego N."/>
            <person name="Cravero S."/>
            <person name="Ceron Cucchi M."/>
            <person name="Martinez M.C."/>
        </authorList>
    </citation>
    <scope>NUCLEOTIDE SEQUENCE [LARGE SCALE GENOMIC DNA]</scope>
    <source>
        <strain evidence="2 3">INBov1</strain>
    </source>
</reference>
<sequence>MKKLLSFMKQEIEEFKKIMIAVMSYKVAFVIVVILFFLGLVADVKGVNAIYGTLELVGVAIIIALLAVIFMCFDKPVQFLTKVAIFSIMWLGSTLAFVDFDNFTPVLAFKIITAFEYIFLGCLLPELVSKMEELREKEIQEKALNTEKSGNLSEKHV</sequence>
<feature type="transmembrane region" description="Helical" evidence="1">
    <location>
        <begin position="48"/>
        <end position="72"/>
    </location>
</feature>
<comment type="caution">
    <text evidence="2">The sequence shown here is derived from an EMBL/GenBank/DDBJ whole genome shotgun (WGS) entry which is preliminary data.</text>
</comment>
<dbReference type="AlphaFoldDB" id="A0A317G6M7"/>
<keyword evidence="1" id="KW-0812">Transmembrane</keyword>
<evidence type="ECO:0000256" key="1">
    <source>
        <dbReference type="SAM" id="Phobius"/>
    </source>
</evidence>
<name>A0A317G6M7_BUTFI</name>
<keyword evidence="1" id="KW-0472">Membrane</keyword>
<evidence type="ECO:0000313" key="3">
    <source>
        <dbReference type="Proteomes" id="UP000245488"/>
    </source>
</evidence>
<dbReference type="RefSeq" id="WP_110073831.1">
    <property type="nucleotide sequence ID" value="NZ_CM009896.1"/>
</dbReference>
<proteinExistence type="predicted"/>
<dbReference type="Proteomes" id="UP000245488">
    <property type="component" value="Chromosome"/>
</dbReference>
<keyword evidence="1" id="KW-1133">Transmembrane helix</keyword>
<feature type="transmembrane region" description="Helical" evidence="1">
    <location>
        <begin position="20"/>
        <end position="42"/>
    </location>
</feature>
<gene>
    <name evidence="2" type="ORF">CPT75_17370</name>
</gene>
<protein>
    <submittedName>
        <fullName evidence="2">Uncharacterized protein</fullName>
    </submittedName>
</protein>